<comment type="caution">
    <text evidence="12">Lacks conserved residue(s) required for the propagation of feature annotation.</text>
</comment>
<dbReference type="InterPro" id="IPR029056">
    <property type="entry name" value="Ribokinase-like"/>
</dbReference>
<feature type="binding site" evidence="12">
    <location>
        <begin position="331"/>
        <end position="332"/>
    </location>
    <ligand>
        <name>ATP</name>
        <dbReference type="ChEBI" id="CHEBI:30616"/>
    </ligand>
</feature>
<comment type="catalytic activity">
    <reaction evidence="12">
        <text>D-ribose + ATP = D-ribose 5-phosphate + ADP + H(+)</text>
        <dbReference type="Rhea" id="RHEA:13697"/>
        <dbReference type="ChEBI" id="CHEBI:15378"/>
        <dbReference type="ChEBI" id="CHEBI:30616"/>
        <dbReference type="ChEBI" id="CHEBI:47013"/>
        <dbReference type="ChEBI" id="CHEBI:78346"/>
        <dbReference type="ChEBI" id="CHEBI:456216"/>
        <dbReference type="EC" id="2.7.1.15"/>
    </reaction>
</comment>
<name>A0A5D4XS03_9GAMM</name>
<feature type="binding site" evidence="12">
    <location>
        <position position="367"/>
    </location>
    <ligand>
        <name>K(+)</name>
        <dbReference type="ChEBI" id="CHEBI:29103"/>
    </ligand>
</feature>
<feature type="binding site" evidence="12">
    <location>
        <position position="328"/>
    </location>
    <ligand>
        <name>K(+)</name>
        <dbReference type="ChEBI" id="CHEBI:29103"/>
    </ligand>
</feature>
<keyword evidence="12" id="KW-0963">Cytoplasm</keyword>
<dbReference type="InterPro" id="IPR011877">
    <property type="entry name" value="Ribokinase"/>
</dbReference>
<evidence type="ECO:0000259" key="14">
    <source>
        <dbReference type="Pfam" id="PF00294"/>
    </source>
</evidence>
<proteinExistence type="inferred from homology"/>
<evidence type="ECO:0000256" key="9">
    <source>
        <dbReference type="ARBA" id="ARBA00022842"/>
    </source>
</evidence>
<feature type="binding site" evidence="12">
    <location>
        <position position="332"/>
    </location>
    <ligand>
        <name>substrate</name>
    </ligand>
</feature>
<dbReference type="OrthoDB" id="9775849at2"/>
<feature type="binding site" evidence="12">
    <location>
        <begin position="76"/>
        <end position="78"/>
    </location>
    <ligand>
        <name>substrate</name>
    </ligand>
</feature>
<comment type="caution">
    <text evidence="15">The sequence shown here is derived from an EMBL/GenBank/DDBJ whole genome shotgun (WGS) entry which is preliminary data.</text>
</comment>
<evidence type="ECO:0000313" key="16">
    <source>
        <dbReference type="Proteomes" id="UP000324973"/>
    </source>
</evidence>
<dbReference type="AlphaFoldDB" id="A0A5D4XS03"/>
<evidence type="ECO:0000256" key="6">
    <source>
        <dbReference type="ARBA" id="ARBA00022741"/>
    </source>
</evidence>
<dbReference type="GO" id="GO:0019303">
    <property type="term" value="P:D-ribose catabolic process"/>
    <property type="evidence" value="ECO:0007669"/>
    <property type="project" value="UniProtKB-UniRule"/>
</dbReference>
<dbReference type="Proteomes" id="UP000324973">
    <property type="component" value="Unassembled WGS sequence"/>
</dbReference>
<dbReference type="Pfam" id="PF00294">
    <property type="entry name" value="PfkB"/>
    <property type="match status" value="1"/>
</dbReference>
<keyword evidence="9 12" id="KW-0460">Magnesium</keyword>
<dbReference type="EC" id="2.7.1.15" evidence="2 12"/>
<feature type="binding site" evidence="12">
    <location>
        <begin position="103"/>
        <end position="107"/>
    </location>
    <ligand>
        <name>substrate</name>
    </ligand>
</feature>
<feature type="binding site" evidence="12">
    <location>
        <position position="247"/>
    </location>
    <ligand>
        <name>ATP</name>
        <dbReference type="ChEBI" id="CHEBI:30616"/>
    </ligand>
</feature>
<evidence type="ECO:0000256" key="3">
    <source>
        <dbReference type="ARBA" id="ARBA00016943"/>
    </source>
</evidence>
<feature type="domain" description="Carbohydrate kinase PfkB" evidence="14">
    <location>
        <begin position="68"/>
        <end position="375"/>
    </location>
</feature>
<dbReference type="Gene3D" id="3.40.1190.20">
    <property type="match status" value="1"/>
</dbReference>
<keyword evidence="5 12" id="KW-0479">Metal-binding</keyword>
<evidence type="ECO:0000256" key="7">
    <source>
        <dbReference type="ARBA" id="ARBA00022777"/>
    </source>
</evidence>
<feature type="region of interest" description="Disordered" evidence="13">
    <location>
        <begin position="1"/>
        <end position="60"/>
    </location>
</feature>
<dbReference type="GO" id="GO:0004747">
    <property type="term" value="F:ribokinase activity"/>
    <property type="evidence" value="ECO:0007669"/>
    <property type="project" value="UniProtKB-UniRule"/>
</dbReference>
<keyword evidence="7 12" id="KW-0418">Kinase</keyword>
<dbReference type="CDD" id="cd01174">
    <property type="entry name" value="ribokinase"/>
    <property type="match status" value="1"/>
</dbReference>
<protein>
    <recommendedName>
        <fullName evidence="3 12">Ribokinase</fullName>
        <shortName evidence="12">RK</shortName>
        <ecNumber evidence="2 12">2.7.1.15</ecNumber>
    </recommendedName>
</protein>
<keyword evidence="4 12" id="KW-0808">Transferase</keyword>
<feature type="binding site" evidence="12">
    <location>
        <position position="202"/>
    </location>
    <ligand>
        <name>substrate</name>
    </ligand>
</feature>
<dbReference type="GO" id="GO:0005829">
    <property type="term" value="C:cytosol"/>
    <property type="evidence" value="ECO:0007669"/>
    <property type="project" value="TreeGrafter"/>
</dbReference>
<keyword evidence="6 12" id="KW-0547">Nucleotide-binding</keyword>
<evidence type="ECO:0000313" key="15">
    <source>
        <dbReference type="EMBL" id="TYT25722.1"/>
    </source>
</evidence>
<comment type="activity regulation">
    <text evidence="12">Activated by a monovalent cation that binds near, but not in, the active site. The most likely occupant of the site in vivo is potassium. Ion binding induces a conformational change that may alter substrate affinity.</text>
</comment>
<evidence type="ECO:0000256" key="13">
    <source>
        <dbReference type="SAM" id="MobiDB-lite"/>
    </source>
</evidence>
<dbReference type="PANTHER" id="PTHR10584:SF166">
    <property type="entry name" value="RIBOKINASE"/>
    <property type="match status" value="1"/>
</dbReference>
<evidence type="ECO:0000256" key="2">
    <source>
        <dbReference type="ARBA" id="ARBA00012035"/>
    </source>
</evidence>
<evidence type="ECO:0000256" key="11">
    <source>
        <dbReference type="ARBA" id="ARBA00023277"/>
    </source>
</evidence>
<evidence type="ECO:0000256" key="5">
    <source>
        <dbReference type="ARBA" id="ARBA00022723"/>
    </source>
</evidence>
<feature type="binding site" evidence="12">
    <location>
        <position position="364"/>
    </location>
    <ligand>
        <name>K(+)</name>
        <dbReference type="ChEBI" id="CHEBI:29103"/>
    </ligand>
</feature>
<dbReference type="EMBL" id="VTFT01000001">
    <property type="protein sequence ID" value="TYT25722.1"/>
    <property type="molecule type" value="Genomic_DNA"/>
</dbReference>
<evidence type="ECO:0000256" key="12">
    <source>
        <dbReference type="HAMAP-Rule" id="MF_01987"/>
    </source>
</evidence>
<accession>A0A5D4XS03</accession>
<dbReference type="UniPathway" id="UPA00916">
    <property type="reaction ID" value="UER00889"/>
</dbReference>
<keyword evidence="16" id="KW-1185">Reference proteome</keyword>
<evidence type="ECO:0000256" key="10">
    <source>
        <dbReference type="ARBA" id="ARBA00022958"/>
    </source>
</evidence>
<comment type="similarity">
    <text evidence="1">Belongs to the carbohydrate kinase pfkB family.</text>
</comment>
<dbReference type="PROSITE" id="PS00583">
    <property type="entry name" value="PFKB_KINASES_1"/>
    <property type="match status" value="1"/>
</dbReference>
<dbReference type="InterPro" id="IPR011611">
    <property type="entry name" value="PfkB_dom"/>
</dbReference>
<comment type="cofactor">
    <cofactor evidence="12">
        <name>Mg(2+)</name>
        <dbReference type="ChEBI" id="CHEBI:18420"/>
    </cofactor>
    <text evidence="12">Requires a divalent cation, most likely magnesium in vivo, as an electrophilic catalyst to aid phosphoryl group transfer. It is the chelate of the metal and the nucleotide that is the actual substrate.</text>
</comment>
<feature type="binding site" evidence="12">
    <location>
        <position position="369"/>
    </location>
    <ligand>
        <name>K(+)</name>
        <dbReference type="ChEBI" id="CHEBI:29103"/>
    </ligand>
</feature>
<dbReference type="InterPro" id="IPR002173">
    <property type="entry name" value="Carboh/pur_kinase_PfkB_CS"/>
</dbReference>
<reference evidence="15 16" key="1">
    <citation type="submission" date="2019-08" db="EMBL/GenBank/DDBJ databases">
        <title>Luteimonas viscosus sp. nov., isolated from soil of a sunflower field.</title>
        <authorList>
            <person name="Jianli Z."/>
            <person name="Ying Z."/>
        </authorList>
    </citation>
    <scope>NUCLEOTIDE SEQUENCE [LARGE SCALE GENOMIC DNA]</scope>
    <source>
        <strain evidence="15 16">XBU10</strain>
    </source>
</reference>
<dbReference type="GO" id="GO:0005524">
    <property type="term" value="F:ATP binding"/>
    <property type="evidence" value="ECO:0007669"/>
    <property type="project" value="UniProtKB-UniRule"/>
</dbReference>
<sequence length="383" mass="40629">MRLRQLQLDRHPDRRHRRDRPGTPPGPGALRPARGAGRLDRDHDDRHHRRRADQPRGLSAVASCNGPRVVVVGSFNVDHVWQCDALPRPGETRIGQYRTGPGGKGFNQATACARSGAATVFVCALGEDEGANLARSLAAADGIDLRTEPSEEPTGTAGIYVDREGRNSIVIGAGANGALTPDFVARQGEAIVGSRIVLAQLESPVDSVLEAMRLARSAGVRTVLNPAPANAESSRELLAVADILTPNESEFAALLARHSGERIDAAEVAAADEARLHRLCRVLLPRGTVVITLGAAGAFVSHREDKCRGDELPYYRVPAYEVAVVDTTGAGDAFNGALATSLALGGERVFADHVRFASHYAALSTEHEGAAEAMPRLPSSRPA</sequence>
<feature type="binding site" evidence="12">
    <location>
        <position position="326"/>
    </location>
    <ligand>
        <name>K(+)</name>
        <dbReference type="ChEBI" id="CHEBI:29103"/>
    </ligand>
</feature>
<comment type="subcellular location">
    <subcellularLocation>
        <location evidence="12">Cytoplasm</location>
    </subcellularLocation>
</comment>
<evidence type="ECO:0000256" key="8">
    <source>
        <dbReference type="ARBA" id="ARBA00022840"/>
    </source>
</evidence>
<comment type="similarity">
    <text evidence="12">Belongs to the carbohydrate kinase PfkB family. Ribokinase subfamily.</text>
</comment>
<dbReference type="GO" id="GO:0046872">
    <property type="term" value="F:metal ion binding"/>
    <property type="evidence" value="ECO:0007669"/>
    <property type="project" value="UniProtKB-KW"/>
</dbReference>
<feature type="active site" description="Proton acceptor" evidence="12">
    <location>
        <position position="332"/>
    </location>
</feature>
<comment type="subunit">
    <text evidence="12">Homodimer.</text>
</comment>
<evidence type="ECO:0000256" key="1">
    <source>
        <dbReference type="ARBA" id="ARBA00005380"/>
    </source>
</evidence>
<dbReference type="PROSITE" id="PS00584">
    <property type="entry name" value="PFKB_KINASES_2"/>
    <property type="match status" value="1"/>
</dbReference>
<keyword evidence="11 12" id="KW-0119">Carbohydrate metabolism</keyword>
<organism evidence="15 16">
    <name type="scientific">Luteimonas viscosa</name>
    <dbReference type="NCBI Taxonomy" id="1132694"/>
    <lineage>
        <taxon>Bacteria</taxon>
        <taxon>Pseudomonadati</taxon>
        <taxon>Pseudomonadota</taxon>
        <taxon>Gammaproteobacteria</taxon>
        <taxon>Lysobacterales</taxon>
        <taxon>Lysobacteraceae</taxon>
        <taxon>Luteimonas</taxon>
    </lineage>
</organism>
<comment type="function">
    <text evidence="12">Catalyzes the phosphorylation of ribose at O-5 in a reaction requiring ATP and magnesium. The resulting D-ribose-5-phosphate can then be used either for sythesis of nucleotides, histidine, and tryptophan, or as a component of the pentose phosphate pathway.</text>
</comment>
<dbReference type="InterPro" id="IPR002139">
    <property type="entry name" value="Ribo/fructo_kinase"/>
</dbReference>
<keyword evidence="10 12" id="KW-0630">Potassium</keyword>
<evidence type="ECO:0000256" key="4">
    <source>
        <dbReference type="ARBA" id="ARBA00022679"/>
    </source>
</evidence>
<dbReference type="PRINTS" id="PR00990">
    <property type="entry name" value="RIBOKINASE"/>
</dbReference>
<dbReference type="SUPFAM" id="SSF53613">
    <property type="entry name" value="Ribokinase-like"/>
    <property type="match status" value="1"/>
</dbReference>
<feature type="binding site" evidence="12">
    <location>
        <begin position="292"/>
        <end position="297"/>
    </location>
    <ligand>
        <name>ATP</name>
        <dbReference type="ChEBI" id="CHEBI:30616"/>
    </ligand>
</feature>
<dbReference type="HAMAP" id="MF_01987">
    <property type="entry name" value="Ribokinase"/>
    <property type="match status" value="1"/>
</dbReference>
<keyword evidence="8 12" id="KW-0067">ATP-binding</keyword>
<comment type="pathway">
    <text evidence="12">Carbohydrate metabolism; D-ribose degradation; D-ribose 5-phosphate from beta-D-ribopyranose: step 2/2.</text>
</comment>
<dbReference type="PANTHER" id="PTHR10584">
    <property type="entry name" value="SUGAR KINASE"/>
    <property type="match status" value="1"/>
</dbReference>
<gene>
    <name evidence="12" type="primary">rbsK</name>
    <name evidence="15" type="ORF">FZO89_05330</name>
</gene>